<dbReference type="EMBL" id="LJZV01000035">
    <property type="protein sequence ID" value="KZD86835.1"/>
    <property type="molecule type" value="Genomic_DNA"/>
</dbReference>
<dbReference type="EMBL" id="JAGFPW010000011">
    <property type="protein sequence ID" value="MBO3795233.1"/>
    <property type="molecule type" value="Genomic_DNA"/>
</dbReference>
<dbReference type="Proteomes" id="UP000032247">
    <property type="component" value="Unassembled WGS sequence"/>
</dbReference>
<accession>A0A0D1KCB5</accession>
<dbReference type="EMBL" id="JXBC01000013">
    <property type="protein sequence ID" value="KIU06045.1"/>
    <property type="molecule type" value="Genomic_DNA"/>
</dbReference>
<gene>
    <name evidence="5" type="primary">ywjG</name>
    <name evidence="3" type="ORF">B4122_4670</name>
    <name evidence="4" type="ORF">J5227_13120</name>
    <name evidence="5" type="ORF">P5633_05220</name>
    <name evidence="2" type="ORF">SC09_contig4orf01030</name>
</gene>
<dbReference type="Proteomes" id="UP000076442">
    <property type="component" value="Unassembled WGS sequence"/>
</dbReference>
<dbReference type="InterPro" id="IPR046348">
    <property type="entry name" value="SIS_dom_sf"/>
</dbReference>
<evidence type="ECO:0000313" key="7">
    <source>
        <dbReference type="Proteomes" id="UP000076442"/>
    </source>
</evidence>
<evidence type="ECO:0000313" key="3">
    <source>
        <dbReference type="EMBL" id="KZD86835.1"/>
    </source>
</evidence>
<feature type="domain" description="DUF2529" evidence="1">
    <location>
        <begin position="1"/>
        <end position="169"/>
    </location>
</feature>
<proteinExistence type="predicted"/>
<organism evidence="2 6">
    <name type="scientific">Bacillus subtilis</name>
    <dbReference type="NCBI Taxonomy" id="1423"/>
    <lineage>
        <taxon>Bacteria</taxon>
        <taxon>Bacillati</taxon>
        <taxon>Bacillota</taxon>
        <taxon>Bacilli</taxon>
        <taxon>Bacillales</taxon>
        <taxon>Bacillaceae</taxon>
        <taxon>Bacillus</taxon>
    </lineage>
</organism>
<dbReference type="STRING" id="483913.AN935_18800"/>
<evidence type="ECO:0000313" key="2">
    <source>
        <dbReference type="EMBL" id="KIU06045.1"/>
    </source>
</evidence>
<dbReference type="RefSeq" id="WP_042975489.1">
    <property type="nucleotide sequence ID" value="NZ_CP021123.1"/>
</dbReference>
<reference evidence="4" key="3">
    <citation type="submission" date="2021-03" db="EMBL/GenBank/DDBJ databases">
        <title>Isolation of Bacillus subtilis from fermented food sample.</title>
        <authorList>
            <person name="Lakshmanan V."/>
            <person name="Athira K."/>
            <person name="Rajagopal K."/>
        </authorList>
    </citation>
    <scope>NUCLEOTIDE SEQUENCE</scope>
    <source>
        <strain evidence="4">S1</strain>
    </source>
</reference>
<reference evidence="2 6" key="1">
    <citation type="submission" date="2014-12" db="EMBL/GenBank/DDBJ databases">
        <title>Comparative genome analysis of Bacillus coagulans HM-08, Clostridium butyricum HM-68, Bacillus subtilis HM-66 and Bacillus licheniformis BL-09.</title>
        <authorList>
            <person name="Zhang H."/>
        </authorList>
    </citation>
    <scope>NUCLEOTIDE SEQUENCE [LARGE SCALE GENOMIC DNA]</scope>
    <source>
        <strain evidence="2 6">HM-66</strain>
    </source>
</reference>
<evidence type="ECO:0000259" key="1">
    <source>
        <dbReference type="Pfam" id="PF10740"/>
    </source>
</evidence>
<protein>
    <submittedName>
        <fullName evidence="4">DUF2529 domain-containing protein</fullName>
    </submittedName>
</protein>
<dbReference type="GO" id="GO:0097367">
    <property type="term" value="F:carbohydrate derivative binding"/>
    <property type="evidence" value="ECO:0007669"/>
    <property type="project" value="InterPro"/>
</dbReference>
<dbReference type="GO" id="GO:1901135">
    <property type="term" value="P:carbohydrate derivative metabolic process"/>
    <property type="evidence" value="ECO:0007669"/>
    <property type="project" value="InterPro"/>
</dbReference>
<reference evidence="3 7" key="2">
    <citation type="submission" date="2015-09" db="EMBL/GenBank/DDBJ databases">
        <title>Spore heat resistance.</title>
        <authorList>
            <person name="Boekhorst J."/>
            <person name="Berendsen E.M."/>
            <person name="Wells-Bennik M.H."/>
            <person name="Kuipers O.P."/>
        </authorList>
    </citation>
    <scope>NUCLEOTIDE SEQUENCE [LARGE SCALE GENOMIC DNA]</scope>
    <source>
        <strain evidence="3 7">B4122</strain>
    </source>
</reference>
<dbReference type="PATRIC" id="fig|1423.173.peg.4587"/>
<dbReference type="EMBL" id="CP120576">
    <property type="protein sequence ID" value="WEY85578.1"/>
    <property type="molecule type" value="Genomic_DNA"/>
</dbReference>
<reference evidence="5" key="4">
    <citation type="submission" date="2023-03" db="EMBL/GenBank/DDBJ databases">
        <title>Complete genome sequences of 52 Bacillus and Priestia strains isolated from West-African fermentations and 26 reference strains from the DSMZ collection.</title>
        <authorList>
            <person name="Wiedenbein E.S."/>
            <person name="Canoy T.S."/>
            <person name="Hui Y."/>
            <person name="Parkouda C."/>
            <person name="Dawende C."/>
            <person name="Ametefe E."/>
            <person name="Jespersen L."/>
            <person name="Nielsen D.S."/>
        </authorList>
    </citation>
    <scope>NUCLEOTIDE SEQUENCE</scope>
    <source>
        <strain evidence="5">PRO56</strain>
    </source>
</reference>
<name>A0A0D1KCB5_BACIU</name>
<dbReference type="Gene3D" id="3.40.50.10490">
    <property type="entry name" value="Glucose-6-phosphate isomerase like protein, domain 1"/>
    <property type="match status" value="1"/>
</dbReference>
<dbReference type="Pfam" id="PF10740">
    <property type="entry name" value="DUF2529"/>
    <property type="match status" value="1"/>
</dbReference>
<sequence>MLKIFTTQLTGIFSRIQDKESDAIEDGARLLAQAVISGHSIYLYGANELQGVFFEATESKEPFPSVKAFPESAEEVTESDRVLMFCSGTGTAEEQSLAKELYEKGAGVVCVSPAAKDSAGIEQYCDVHIDSKLKMPLVPDEDGTRYGFPSLMTALYVYHALSFTLKEILQEYA</sequence>
<evidence type="ECO:0000313" key="5">
    <source>
        <dbReference type="EMBL" id="WEY85578.1"/>
    </source>
</evidence>
<dbReference type="Proteomes" id="UP001214898">
    <property type="component" value="Chromosome"/>
</dbReference>
<dbReference type="InterPro" id="IPR019676">
    <property type="entry name" value="DUF2529"/>
</dbReference>
<dbReference type="SUPFAM" id="SSF53697">
    <property type="entry name" value="SIS domain"/>
    <property type="match status" value="1"/>
</dbReference>
<dbReference type="AlphaFoldDB" id="A0A0D1KCB5"/>
<dbReference type="Proteomes" id="UP000665181">
    <property type="component" value="Unassembled WGS sequence"/>
</dbReference>
<evidence type="ECO:0000313" key="4">
    <source>
        <dbReference type="EMBL" id="MBO3795233.1"/>
    </source>
</evidence>
<evidence type="ECO:0000313" key="6">
    <source>
        <dbReference type="Proteomes" id="UP000032247"/>
    </source>
</evidence>